<evidence type="ECO:0000313" key="3">
    <source>
        <dbReference type="Proteomes" id="UP001065174"/>
    </source>
</evidence>
<proteinExistence type="predicted"/>
<gene>
    <name evidence="2" type="ORF">N6H18_02015</name>
</gene>
<feature type="domain" description="YdhG-like" evidence="1">
    <location>
        <begin position="29"/>
        <end position="126"/>
    </location>
</feature>
<dbReference type="InterPro" id="IPR014922">
    <property type="entry name" value="YdhG-like"/>
</dbReference>
<accession>A0ABY6CTE9</accession>
<evidence type="ECO:0000313" key="2">
    <source>
        <dbReference type="EMBL" id="UXP32738.1"/>
    </source>
</evidence>
<dbReference type="Pfam" id="PF08818">
    <property type="entry name" value="DUF1801"/>
    <property type="match status" value="1"/>
</dbReference>
<dbReference type="Pfam" id="PF13376">
    <property type="entry name" value="OmdA"/>
    <property type="match status" value="1"/>
</dbReference>
<dbReference type="PIRSF" id="PIRSF021308">
    <property type="entry name" value="UCP021308"/>
    <property type="match status" value="1"/>
</dbReference>
<evidence type="ECO:0000259" key="1">
    <source>
        <dbReference type="Pfam" id="PF08818"/>
    </source>
</evidence>
<dbReference type="RefSeq" id="WP_262310173.1">
    <property type="nucleotide sequence ID" value="NZ_CP106679.1"/>
</dbReference>
<reference evidence="2" key="1">
    <citation type="submission" date="2022-09" db="EMBL/GenBank/DDBJ databases">
        <title>Comparative genomics and taxonomic characterization of three novel marine species of genus Reichenbachiella exhibiting antioxidant and polysaccharide degradation activities.</title>
        <authorList>
            <person name="Muhammad N."/>
            <person name="Lee Y.-J."/>
            <person name="Ko J."/>
            <person name="Kim S.-G."/>
        </authorList>
    </citation>
    <scope>NUCLEOTIDE SEQUENCE</scope>
    <source>
        <strain evidence="2">BKB1-1</strain>
    </source>
</reference>
<name>A0ABY6CTE9_9BACT</name>
<dbReference type="SUPFAM" id="SSF159888">
    <property type="entry name" value="YdhG-like"/>
    <property type="match status" value="1"/>
</dbReference>
<dbReference type="Gene3D" id="3.90.1150.200">
    <property type="match status" value="1"/>
</dbReference>
<dbReference type="InterPro" id="IPR016786">
    <property type="entry name" value="YdeI_bac"/>
</dbReference>
<organism evidence="2 3">
    <name type="scientific">Reichenbachiella agarivorans</name>
    <dbReference type="NCBI Taxonomy" id="2979464"/>
    <lineage>
        <taxon>Bacteria</taxon>
        <taxon>Pseudomonadati</taxon>
        <taxon>Bacteroidota</taxon>
        <taxon>Cytophagia</taxon>
        <taxon>Cytophagales</taxon>
        <taxon>Reichenbachiellaceae</taxon>
        <taxon>Reichenbachiella</taxon>
    </lineage>
</organism>
<sequence>MNSKIDNYLVEGCGRCPLGGTPQCKVHNWTDELVQLRRIILDCGLNEELKWGVPCYTWKGKNIAVVAAFKEYASLSFFKGALLHDEYKLLDKPGENTQAARLIKFTQAPEIIKMETKLKAYIFEAIEIEKAGLKVDFKEKSALIYPAELQQAMDNNPTLQTAFEALTPGRQRGYILHFTQPKQAQTRTSRIEKCIPKILEGKGVNEYFTS</sequence>
<dbReference type="EMBL" id="CP106679">
    <property type="protein sequence ID" value="UXP32738.1"/>
    <property type="molecule type" value="Genomic_DNA"/>
</dbReference>
<dbReference type="Proteomes" id="UP001065174">
    <property type="component" value="Chromosome"/>
</dbReference>
<protein>
    <submittedName>
        <fullName evidence="2">YdeI/OmpD-associated family protein</fullName>
    </submittedName>
</protein>
<keyword evidence="3" id="KW-1185">Reference proteome</keyword>